<dbReference type="GO" id="GO:0036297">
    <property type="term" value="P:interstrand cross-link repair"/>
    <property type="evidence" value="ECO:0007669"/>
    <property type="project" value="InterPro"/>
</dbReference>
<reference evidence="1" key="1">
    <citation type="submission" date="2025-08" db="UniProtKB">
        <authorList>
            <consortium name="Ensembl"/>
        </authorList>
    </citation>
    <scope>IDENTIFICATION</scope>
</reference>
<dbReference type="AlphaFoldDB" id="A0A3Q3B4G3"/>
<dbReference type="GeneTree" id="ENSGT00390000016390"/>
<name>A0A3Q3B4G3_KRYMA</name>
<dbReference type="GO" id="GO:0034599">
    <property type="term" value="P:cellular response to oxidative stress"/>
    <property type="evidence" value="ECO:0007669"/>
    <property type="project" value="TreeGrafter"/>
</dbReference>
<dbReference type="GO" id="GO:0006289">
    <property type="term" value="P:nucleotide-excision repair"/>
    <property type="evidence" value="ECO:0007669"/>
    <property type="project" value="TreeGrafter"/>
</dbReference>
<dbReference type="PANTHER" id="PTHR16798:SF0">
    <property type="entry name" value="FANCONI ANEMIA GROUP C PROTEIN"/>
    <property type="match status" value="1"/>
</dbReference>
<keyword evidence="2" id="KW-1185">Reference proteome</keyword>
<dbReference type="InterPro" id="IPR000686">
    <property type="entry name" value="FANCC"/>
</dbReference>
<dbReference type="Ensembl" id="ENSKMAT00000019250.1">
    <property type="protein sequence ID" value="ENSKMAP00000018989.1"/>
    <property type="gene ID" value="ENSKMAG00000014111.1"/>
</dbReference>
<sequence>ESHDKTDAFLPSVQEMQFWLNKAVAWGQADSSDTGKDTCRHLSRLEDFLQQLLAQINTMVSRFTDGQFLGRLCWNPYVTAGETSRELLLQCLWGLYSENPSDAVERKANQWIRVRPGLFKSFLNQNLVELFRLSDYHEALLKRILVKHQDPS</sequence>
<evidence type="ECO:0000313" key="1">
    <source>
        <dbReference type="Ensembl" id="ENSKMAP00000018989.1"/>
    </source>
</evidence>
<dbReference type="STRING" id="37003.ENSKMAP00000018989"/>
<dbReference type="OMA" id="LAQINTM"/>
<dbReference type="Proteomes" id="UP000264800">
    <property type="component" value="Unplaced"/>
</dbReference>
<dbReference type="GO" id="GO:0043240">
    <property type="term" value="C:Fanconi anaemia nuclear complex"/>
    <property type="evidence" value="ECO:0007669"/>
    <property type="project" value="InterPro"/>
</dbReference>
<dbReference type="PANTHER" id="PTHR16798">
    <property type="entry name" value="FANCONI ANEMIA GROUP C PROTEIN FANCC"/>
    <property type="match status" value="1"/>
</dbReference>
<accession>A0A3Q3B4G3</accession>
<organism evidence="1 2">
    <name type="scientific">Kryptolebias marmoratus</name>
    <name type="common">Mangrove killifish</name>
    <name type="synonym">Rivulus marmoratus</name>
    <dbReference type="NCBI Taxonomy" id="37003"/>
    <lineage>
        <taxon>Eukaryota</taxon>
        <taxon>Metazoa</taxon>
        <taxon>Chordata</taxon>
        <taxon>Craniata</taxon>
        <taxon>Vertebrata</taxon>
        <taxon>Euteleostomi</taxon>
        <taxon>Actinopterygii</taxon>
        <taxon>Neopterygii</taxon>
        <taxon>Teleostei</taxon>
        <taxon>Neoteleostei</taxon>
        <taxon>Acanthomorphata</taxon>
        <taxon>Ovalentaria</taxon>
        <taxon>Atherinomorphae</taxon>
        <taxon>Cyprinodontiformes</taxon>
        <taxon>Rivulidae</taxon>
        <taxon>Kryptolebias</taxon>
    </lineage>
</organism>
<reference evidence="1" key="2">
    <citation type="submission" date="2025-09" db="UniProtKB">
        <authorList>
            <consortium name="Ensembl"/>
        </authorList>
    </citation>
    <scope>IDENTIFICATION</scope>
</reference>
<protein>
    <submittedName>
        <fullName evidence="1">Uncharacterized protein</fullName>
    </submittedName>
</protein>
<proteinExistence type="predicted"/>
<evidence type="ECO:0000313" key="2">
    <source>
        <dbReference type="Proteomes" id="UP000264800"/>
    </source>
</evidence>
<dbReference type="Pfam" id="PF02106">
    <property type="entry name" value="Fanconi_C"/>
    <property type="match status" value="1"/>
</dbReference>